<dbReference type="AlphaFoldDB" id="A0AAD7N479"/>
<proteinExistence type="predicted"/>
<dbReference type="Proteomes" id="UP001215280">
    <property type="component" value="Unassembled WGS sequence"/>
</dbReference>
<dbReference type="EMBL" id="JARJLG010000111">
    <property type="protein sequence ID" value="KAJ7743709.1"/>
    <property type="molecule type" value="Genomic_DNA"/>
</dbReference>
<accession>A0AAD7N479</accession>
<protein>
    <submittedName>
        <fullName evidence="1">Uncharacterized protein</fullName>
    </submittedName>
</protein>
<evidence type="ECO:0000313" key="2">
    <source>
        <dbReference type="Proteomes" id="UP001215280"/>
    </source>
</evidence>
<evidence type="ECO:0000313" key="1">
    <source>
        <dbReference type="EMBL" id="KAJ7743709.1"/>
    </source>
</evidence>
<organism evidence="1 2">
    <name type="scientific">Mycena maculata</name>
    <dbReference type="NCBI Taxonomy" id="230809"/>
    <lineage>
        <taxon>Eukaryota</taxon>
        <taxon>Fungi</taxon>
        <taxon>Dikarya</taxon>
        <taxon>Basidiomycota</taxon>
        <taxon>Agaricomycotina</taxon>
        <taxon>Agaricomycetes</taxon>
        <taxon>Agaricomycetidae</taxon>
        <taxon>Agaricales</taxon>
        <taxon>Marasmiineae</taxon>
        <taxon>Mycenaceae</taxon>
        <taxon>Mycena</taxon>
    </lineage>
</organism>
<comment type="caution">
    <text evidence="1">The sequence shown here is derived from an EMBL/GenBank/DDBJ whole genome shotgun (WGS) entry which is preliminary data.</text>
</comment>
<reference evidence="1" key="1">
    <citation type="submission" date="2023-03" db="EMBL/GenBank/DDBJ databases">
        <title>Massive genome expansion in bonnet fungi (Mycena s.s.) driven by repeated elements and novel gene families across ecological guilds.</title>
        <authorList>
            <consortium name="Lawrence Berkeley National Laboratory"/>
            <person name="Harder C.B."/>
            <person name="Miyauchi S."/>
            <person name="Viragh M."/>
            <person name="Kuo A."/>
            <person name="Thoen E."/>
            <person name="Andreopoulos B."/>
            <person name="Lu D."/>
            <person name="Skrede I."/>
            <person name="Drula E."/>
            <person name="Henrissat B."/>
            <person name="Morin E."/>
            <person name="Kohler A."/>
            <person name="Barry K."/>
            <person name="LaButti K."/>
            <person name="Morin E."/>
            <person name="Salamov A."/>
            <person name="Lipzen A."/>
            <person name="Mereny Z."/>
            <person name="Hegedus B."/>
            <person name="Baldrian P."/>
            <person name="Stursova M."/>
            <person name="Weitz H."/>
            <person name="Taylor A."/>
            <person name="Grigoriev I.V."/>
            <person name="Nagy L.G."/>
            <person name="Martin F."/>
            <person name="Kauserud H."/>
        </authorList>
    </citation>
    <scope>NUCLEOTIDE SEQUENCE</scope>
    <source>
        <strain evidence="1">CBHHK188m</strain>
    </source>
</reference>
<keyword evidence="2" id="KW-1185">Reference proteome</keyword>
<name>A0AAD7N479_9AGAR</name>
<gene>
    <name evidence="1" type="ORF">DFH07DRAFT_835423</name>
</gene>
<sequence length="108" mass="12415">MELFCVYLPLHPFALTVATRYYCAHTTIPFRLPYHSGLNIFDTYLPMPVFEHREVNLCSTPPSPAPPPLSEAVQNCWLSIIGISVRLTDRKNLYCSHKPCQVDYVDWS</sequence>